<evidence type="ECO:0000256" key="1">
    <source>
        <dbReference type="SAM" id="MobiDB-lite"/>
    </source>
</evidence>
<feature type="compositionally biased region" description="Acidic residues" evidence="1">
    <location>
        <begin position="1"/>
        <end position="10"/>
    </location>
</feature>
<dbReference type="EMBL" id="QGKM01000124">
    <property type="protein sequence ID" value="PWQ92079.1"/>
    <property type="molecule type" value="Genomic_DNA"/>
</dbReference>
<keyword evidence="3" id="KW-1185">Reference proteome</keyword>
<organism evidence="2 3">
    <name type="scientific">Leucothrix pacifica</name>
    <dbReference type="NCBI Taxonomy" id="1247513"/>
    <lineage>
        <taxon>Bacteria</taxon>
        <taxon>Pseudomonadati</taxon>
        <taxon>Pseudomonadota</taxon>
        <taxon>Gammaproteobacteria</taxon>
        <taxon>Thiotrichales</taxon>
        <taxon>Thiotrichaceae</taxon>
        <taxon>Leucothrix</taxon>
    </lineage>
</organism>
<comment type="caution">
    <text evidence="2">The sequence shown here is derived from an EMBL/GenBank/DDBJ whole genome shotgun (WGS) entry which is preliminary data.</text>
</comment>
<evidence type="ECO:0000313" key="2">
    <source>
        <dbReference type="EMBL" id="PWQ92079.1"/>
    </source>
</evidence>
<gene>
    <name evidence="2" type="ORF">DKW60_22945</name>
</gene>
<reference evidence="2 3" key="1">
    <citation type="submission" date="2018-05" db="EMBL/GenBank/DDBJ databases">
        <title>Leucothrix arctica sp. nov., isolated from Arctic seawater.</title>
        <authorList>
            <person name="Choi A."/>
            <person name="Baek K."/>
        </authorList>
    </citation>
    <scope>NUCLEOTIDE SEQUENCE [LARGE SCALE GENOMIC DNA]</scope>
    <source>
        <strain evidence="2 3">JCM 18388</strain>
    </source>
</reference>
<feature type="region of interest" description="Disordered" evidence="1">
    <location>
        <begin position="1"/>
        <end position="30"/>
    </location>
</feature>
<name>A0A317C138_9GAMM</name>
<sequence>MKNLEQEWEEQERGVNTEDSLGPDVTEESLELEREYMSSGLRYLDRNSSHAAADFLDDFFKDQE</sequence>
<protein>
    <submittedName>
        <fullName evidence="2">Uncharacterized protein</fullName>
    </submittedName>
</protein>
<proteinExistence type="predicted"/>
<accession>A0A317C138</accession>
<evidence type="ECO:0000313" key="3">
    <source>
        <dbReference type="Proteomes" id="UP000245539"/>
    </source>
</evidence>
<dbReference type="AlphaFoldDB" id="A0A317C138"/>
<dbReference type="Proteomes" id="UP000245539">
    <property type="component" value="Unassembled WGS sequence"/>
</dbReference>